<feature type="transmembrane region" description="Helical" evidence="5">
    <location>
        <begin position="161"/>
        <end position="181"/>
    </location>
</feature>
<dbReference type="FunFam" id="1.20.1250.20:FF:000011">
    <property type="entry name" value="MFS multidrug transporter, putative"/>
    <property type="match status" value="1"/>
</dbReference>
<evidence type="ECO:0000259" key="6">
    <source>
        <dbReference type="PROSITE" id="PS50850"/>
    </source>
</evidence>
<reference evidence="7 8" key="1">
    <citation type="submission" date="2015-01" db="EMBL/GenBank/DDBJ databases">
        <title>The Genome Sequence of Ochroconis gallopava CBS43764.</title>
        <authorList>
            <consortium name="The Broad Institute Genomics Platform"/>
            <person name="Cuomo C."/>
            <person name="de Hoog S."/>
            <person name="Gorbushina A."/>
            <person name="Stielow B."/>
            <person name="Teixiera M."/>
            <person name="Abouelleil A."/>
            <person name="Chapman S.B."/>
            <person name="Priest M."/>
            <person name="Young S.K."/>
            <person name="Wortman J."/>
            <person name="Nusbaum C."/>
            <person name="Birren B."/>
        </authorList>
    </citation>
    <scope>NUCLEOTIDE SEQUENCE [LARGE SCALE GENOMIC DNA]</scope>
    <source>
        <strain evidence="7 8">CBS 43764</strain>
    </source>
</reference>
<keyword evidence="8" id="KW-1185">Reference proteome</keyword>
<feature type="transmembrane region" description="Helical" evidence="5">
    <location>
        <begin position="281"/>
        <end position="301"/>
    </location>
</feature>
<dbReference type="PROSITE" id="PS00216">
    <property type="entry name" value="SUGAR_TRANSPORT_1"/>
    <property type="match status" value="1"/>
</dbReference>
<evidence type="ECO:0000256" key="2">
    <source>
        <dbReference type="ARBA" id="ARBA00022692"/>
    </source>
</evidence>
<dbReference type="PROSITE" id="PS50850">
    <property type="entry name" value="MFS"/>
    <property type="match status" value="1"/>
</dbReference>
<dbReference type="OrthoDB" id="5296287at2759"/>
<dbReference type="RefSeq" id="XP_016212384.1">
    <property type="nucleotide sequence ID" value="XM_016359936.1"/>
</dbReference>
<dbReference type="Proteomes" id="UP000053259">
    <property type="component" value="Unassembled WGS sequence"/>
</dbReference>
<feature type="transmembrane region" description="Helical" evidence="5">
    <location>
        <begin position="495"/>
        <end position="517"/>
    </location>
</feature>
<dbReference type="STRING" id="253628.A0A0D2A7L3"/>
<dbReference type="GO" id="GO:0022857">
    <property type="term" value="F:transmembrane transporter activity"/>
    <property type="evidence" value="ECO:0007669"/>
    <property type="project" value="InterPro"/>
</dbReference>
<dbReference type="InterPro" id="IPR020846">
    <property type="entry name" value="MFS_dom"/>
</dbReference>
<dbReference type="SUPFAM" id="SSF103473">
    <property type="entry name" value="MFS general substrate transporter"/>
    <property type="match status" value="1"/>
</dbReference>
<accession>A0A0D2A7L3</accession>
<keyword evidence="3 5" id="KW-1133">Transmembrane helix</keyword>
<feature type="transmembrane region" description="Helical" evidence="5">
    <location>
        <begin position="395"/>
        <end position="415"/>
    </location>
</feature>
<feature type="transmembrane region" description="Helical" evidence="5">
    <location>
        <begin position="461"/>
        <end position="483"/>
    </location>
</feature>
<dbReference type="AlphaFoldDB" id="A0A0D2A7L3"/>
<name>A0A0D2A7L3_9PEZI</name>
<organism evidence="7 8">
    <name type="scientific">Verruconis gallopava</name>
    <dbReference type="NCBI Taxonomy" id="253628"/>
    <lineage>
        <taxon>Eukaryota</taxon>
        <taxon>Fungi</taxon>
        <taxon>Dikarya</taxon>
        <taxon>Ascomycota</taxon>
        <taxon>Pezizomycotina</taxon>
        <taxon>Dothideomycetes</taxon>
        <taxon>Pleosporomycetidae</taxon>
        <taxon>Venturiales</taxon>
        <taxon>Sympoventuriaceae</taxon>
        <taxon>Verruconis</taxon>
    </lineage>
</organism>
<feature type="transmembrane region" description="Helical" evidence="5">
    <location>
        <begin position="124"/>
        <end position="145"/>
    </location>
</feature>
<feature type="transmembrane region" description="Helical" evidence="5">
    <location>
        <begin position="436"/>
        <end position="455"/>
    </location>
</feature>
<dbReference type="InParanoid" id="A0A0D2A7L3"/>
<gene>
    <name evidence="7" type="ORF">PV09_06314</name>
</gene>
<dbReference type="EMBL" id="KN847549">
    <property type="protein sequence ID" value="KIW02515.1"/>
    <property type="molecule type" value="Genomic_DNA"/>
</dbReference>
<dbReference type="Pfam" id="PF07690">
    <property type="entry name" value="MFS_1"/>
    <property type="match status" value="1"/>
</dbReference>
<sequence>MKLVCMACTQRKKSQALKDLASEPCGYFRSEISLLRDLSLVSSLGSSVIMSSFSSIEEATKQDSPLEKELIPIAEDVEGVSQGPIVRVATTPPAPLTELDKGLIAWDSLKDPQNPLYWPTRKRLVNMILISCLTFISPLGSSIFAPGIDLTLKDLHTSSKAIGSFMITIFLLGYCLGPMFLGPLSEIFGRRPIILISSWLFTLFLLGCSFVKNMAGLIVLRFFAGTAGSAVMNLAPAIVADLYPIERRSFSMAIVLIVQSVSPAAGPICGGFIAQQLSWRWTYWILTMASGVVTTFAMLLFRECYAPAVLAKKTIRLRKELRREDLHSKLALRVTRKELLKRSLIRPIKLLTRSPVAFLNALYVATNYGMLYLLLTTITQLFVDQYGFSIQIAGLTYIGFAAGMVLALLILMNTQDRTVAKLRARNNGVFEPEMRLTNLIFVAMWVGPALIMYGFTAKYQVHWIAPVIALFLFGFGQVAIFMGTQTYVVDSFSQYAASAVASVSFLRSLVGTFLPFAGPPLYDTLGVDWGNAVLGFIAISLTPMIILFKRYGRTIRLKFPVEL</sequence>
<dbReference type="GO" id="GO:0042908">
    <property type="term" value="P:xenobiotic transport"/>
    <property type="evidence" value="ECO:0007669"/>
    <property type="project" value="UniProtKB-ARBA"/>
</dbReference>
<dbReference type="InterPro" id="IPR036259">
    <property type="entry name" value="MFS_trans_sf"/>
</dbReference>
<keyword evidence="4 5" id="KW-0472">Membrane</keyword>
<keyword evidence="2 5" id="KW-0812">Transmembrane</keyword>
<evidence type="ECO:0000313" key="8">
    <source>
        <dbReference type="Proteomes" id="UP000053259"/>
    </source>
</evidence>
<evidence type="ECO:0000256" key="4">
    <source>
        <dbReference type="ARBA" id="ARBA00023136"/>
    </source>
</evidence>
<proteinExistence type="predicted"/>
<feature type="transmembrane region" description="Helical" evidence="5">
    <location>
        <begin position="252"/>
        <end position="275"/>
    </location>
</feature>
<evidence type="ECO:0000256" key="5">
    <source>
        <dbReference type="SAM" id="Phobius"/>
    </source>
</evidence>
<comment type="subcellular location">
    <subcellularLocation>
        <location evidence="1">Membrane</location>
        <topology evidence="1">Multi-pass membrane protein</topology>
    </subcellularLocation>
</comment>
<feature type="transmembrane region" description="Helical" evidence="5">
    <location>
        <begin position="356"/>
        <end position="375"/>
    </location>
</feature>
<dbReference type="GeneID" id="27314287"/>
<evidence type="ECO:0000313" key="7">
    <source>
        <dbReference type="EMBL" id="KIW02515.1"/>
    </source>
</evidence>
<dbReference type="PANTHER" id="PTHR23502:SF33">
    <property type="entry name" value="MAJOR FACILITATOR SUPERFAMILY (MFS) PROFILE DOMAIN-CONTAINING PROTEIN-RELATED"/>
    <property type="match status" value="1"/>
</dbReference>
<dbReference type="GO" id="GO:0140115">
    <property type="term" value="P:export across plasma membrane"/>
    <property type="evidence" value="ECO:0007669"/>
    <property type="project" value="UniProtKB-ARBA"/>
</dbReference>
<evidence type="ECO:0000256" key="1">
    <source>
        <dbReference type="ARBA" id="ARBA00004141"/>
    </source>
</evidence>
<feature type="domain" description="Major facilitator superfamily (MFS) profile" evidence="6">
    <location>
        <begin position="126"/>
        <end position="555"/>
    </location>
</feature>
<feature type="transmembrane region" description="Helical" evidence="5">
    <location>
        <begin position="193"/>
        <end position="212"/>
    </location>
</feature>
<dbReference type="InterPro" id="IPR011701">
    <property type="entry name" value="MFS"/>
</dbReference>
<dbReference type="InterPro" id="IPR005829">
    <property type="entry name" value="Sugar_transporter_CS"/>
</dbReference>
<evidence type="ECO:0000256" key="3">
    <source>
        <dbReference type="ARBA" id="ARBA00022989"/>
    </source>
</evidence>
<feature type="transmembrane region" description="Helical" evidence="5">
    <location>
        <begin position="218"/>
        <end position="240"/>
    </location>
</feature>
<feature type="transmembrane region" description="Helical" evidence="5">
    <location>
        <begin position="529"/>
        <end position="548"/>
    </location>
</feature>
<dbReference type="GO" id="GO:0016020">
    <property type="term" value="C:membrane"/>
    <property type="evidence" value="ECO:0007669"/>
    <property type="project" value="UniProtKB-SubCell"/>
</dbReference>
<dbReference type="Gene3D" id="1.20.1250.20">
    <property type="entry name" value="MFS general substrate transporter like domains"/>
    <property type="match status" value="1"/>
</dbReference>
<dbReference type="PANTHER" id="PTHR23502">
    <property type="entry name" value="MAJOR FACILITATOR SUPERFAMILY"/>
    <property type="match status" value="1"/>
</dbReference>
<dbReference type="CDD" id="cd17323">
    <property type="entry name" value="MFS_Tpo1_MDR_like"/>
    <property type="match status" value="1"/>
</dbReference>
<dbReference type="VEuPathDB" id="FungiDB:PV09_06314"/>
<protein>
    <recommendedName>
        <fullName evidence="6">Major facilitator superfamily (MFS) profile domain-containing protein</fullName>
    </recommendedName>
</protein>